<dbReference type="SUPFAM" id="SSF142906">
    <property type="entry name" value="YjbR-like"/>
    <property type="match status" value="1"/>
</dbReference>
<organism evidence="1 2">
    <name type="scientific">Larkinella insperata</name>
    <dbReference type="NCBI Taxonomy" id="332158"/>
    <lineage>
        <taxon>Bacteria</taxon>
        <taxon>Pseudomonadati</taxon>
        <taxon>Bacteroidota</taxon>
        <taxon>Cytophagia</taxon>
        <taxon>Cytophagales</taxon>
        <taxon>Spirosomataceae</taxon>
        <taxon>Larkinella</taxon>
    </lineage>
</organism>
<protein>
    <submittedName>
        <fullName evidence="1">MmcQ/YjbR family DNA-binding protein</fullName>
    </submittedName>
</protein>
<keyword evidence="2" id="KW-1185">Reference proteome</keyword>
<evidence type="ECO:0000313" key="2">
    <source>
        <dbReference type="Proteomes" id="UP001597116"/>
    </source>
</evidence>
<dbReference type="RefSeq" id="WP_265991455.1">
    <property type="nucleotide sequence ID" value="NZ_CP110973.1"/>
</dbReference>
<dbReference type="InterPro" id="IPR038056">
    <property type="entry name" value="YjbR-like_sf"/>
</dbReference>
<dbReference type="Proteomes" id="UP001597116">
    <property type="component" value="Unassembled WGS sequence"/>
</dbReference>
<comment type="caution">
    <text evidence="1">The sequence shown here is derived from an EMBL/GenBank/DDBJ whole genome shotgun (WGS) entry which is preliminary data.</text>
</comment>
<dbReference type="InterPro" id="IPR058532">
    <property type="entry name" value="YjbR/MT2646/Rv2570-like"/>
</dbReference>
<proteinExistence type="predicted"/>
<sequence>MAVTYDAVCELALHYPGVVEGQAYGTPSLHVGRKLMARLREDAQTLVIKMNPGQRDAYFEQAPDTFFLTDHYRSSPVLLVDLATVRREVMAELVEKAWRWVASSRQLKAYEQAASGQKNV</sequence>
<reference evidence="2" key="1">
    <citation type="journal article" date="2019" name="Int. J. Syst. Evol. Microbiol.">
        <title>The Global Catalogue of Microorganisms (GCM) 10K type strain sequencing project: providing services to taxonomists for standard genome sequencing and annotation.</title>
        <authorList>
            <consortium name="The Broad Institute Genomics Platform"/>
            <consortium name="The Broad Institute Genome Sequencing Center for Infectious Disease"/>
            <person name="Wu L."/>
            <person name="Ma J."/>
        </authorList>
    </citation>
    <scope>NUCLEOTIDE SEQUENCE [LARGE SCALE GENOMIC DNA]</scope>
    <source>
        <strain evidence="2">CCUG 55608</strain>
    </source>
</reference>
<keyword evidence="1" id="KW-0238">DNA-binding</keyword>
<dbReference type="GO" id="GO:0003677">
    <property type="term" value="F:DNA binding"/>
    <property type="evidence" value="ECO:0007669"/>
    <property type="project" value="UniProtKB-KW"/>
</dbReference>
<accession>A0ABW3QCR2</accession>
<evidence type="ECO:0000313" key="1">
    <source>
        <dbReference type="EMBL" id="MFD1143482.1"/>
    </source>
</evidence>
<gene>
    <name evidence="1" type="ORF">ACFQ4C_20315</name>
</gene>
<dbReference type="EMBL" id="JBHTLP010000011">
    <property type="protein sequence ID" value="MFD1143482.1"/>
    <property type="molecule type" value="Genomic_DNA"/>
</dbReference>
<name>A0ABW3QCR2_9BACT</name>
<dbReference type="Pfam" id="PF04237">
    <property type="entry name" value="YjbR"/>
    <property type="match status" value="1"/>
</dbReference>